<keyword evidence="11" id="KW-0472">Membrane</keyword>
<evidence type="ECO:0000256" key="8">
    <source>
        <dbReference type="ARBA" id="ARBA00022957"/>
    </source>
</evidence>
<evidence type="ECO:0000256" key="13">
    <source>
        <dbReference type="ARBA" id="ARBA00031769"/>
    </source>
</evidence>
<dbReference type="GO" id="GO:0048038">
    <property type="term" value="F:quinone binding"/>
    <property type="evidence" value="ECO:0007669"/>
    <property type="project" value="UniProtKB-KW"/>
</dbReference>
<evidence type="ECO:0000256" key="2">
    <source>
        <dbReference type="ARBA" id="ARBA00004185"/>
    </source>
</evidence>
<protein>
    <recommendedName>
        <fullName evidence="5">NAD(P)H-quinone oxidoreductase subunit M, chloroplastic</fullName>
    </recommendedName>
    <alternativeName>
        <fullName evidence="13">NAD(P)H dehydrogenase subunit M</fullName>
    </alternativeName>
    <alternativeName>
        <fullName evidence="12">NADH-plastoquinone oxidoreductase subunit M</fullName>
    </alternativeName>
</protein>
<keyword evidence="8" id="KW-0618">Plastoquinone</keyword>
<sequence length="185" mass="21081">MAGRAAITSLSGTSSELWIGSLFSEKRVLPTNTQVIHMPIQRVSKAMVVRAMGDTVSKGMTYEDGGRWLSSTTRHIRIYAAYIDPETAKMDQTQTDKLSLILDPDDEFVWPEEKAQKVFEEFKSLVDHYAGADLTEYTLRLIGSDLEHFIRQMLLKNEIEYNLNCRVLNFSMGKPRLNIEDEEGE</sequence>
<evidence type="ECO:0000256" key="11">
    <source>
        <dbReference type="ARBA" id="ARBA00023136"/>
    </source>
</evidence>
<dbReference type="InterPro" id="IPR018922">
    <property type="entry name" value="NdhM"/>
</dbReference>
<evidence type="ECO:0000256" key="1">
    <source>
        <dbReference type="ARBA" id="ARBA00004059"/>
    </source>
</evidence>
<accession>A0A9D4ZDH5</accession>
<dbReference type="AlphaFoldDB" id="A0A9D4ZDH5"/>
<comment type="similarity">
    <text evidence="3">Belongs to the NDH complex subunit M family.</text>
</comment>
<evidence type="ECO:0000256" key="6">
    <source>
        <dbReference type="ARBA" id="ARBA00022719"/>
    </source>
</evidence>
<evidence type="ECO:0000256" key="12">
    <source>
        <dbReference type="ARBA" id="ARBA00029860"/>
    </source>
</evidence>
<evidence type="ECO:0000256" key="5">
    <source>
        <dbReference type="ARBA" id="ARBA00017454"/>
    </source>
</evidence>
<comment type="catalytic activity">
    <reaction evidence="15">
        <text>a plastoquinone + NADH + (n+1) H(+)(in) = a plastoquinol + NAD(+) + n H(+)(out)</text>
        <dbReference type="Rhea" id="RHEA:42608"/>
        <dbReference type="Rhea" id="RHEA-COMP:9561"/>
        <dbReference type="Rhea" id="RHEA-COMP:9562"/>
        <dbReference type="ChEBI" id="CHEBI:15378"/>
        <dbReference type="ChEBI" id="CHEBI:17757"/>
        <dbReference type="ChEBI" id="CHEBI:57540"/>
        <dbReference type="ChEBI" id="CHEBI:57945"/>
        <dbReference type="ChEBI" id="CHEBI:62192"/>
    </reaction>
</comment>
<comment type="subunit">
    <text evidence="4">Part of the chloroplast NDH complex, composed of a mixture of chloroplast and nucleus encoded subunits. Component of the NDH subcomplex A, at least composed of ndhH, ndhI, ndhJ, ndhK, ndhL, ndhM, ndhN and ndhO.</text>
</comment>
<evidence type="ECO:0000313" key="17">
    <source>
        <dbReference type="Proteomes" id="UP000886520"/>
    </source>
</evidence>
<proteinExistence type="inferred from homology"/>
<name>A0A9D4ZDH5_ADICA</name>
<comment type="subcellular location">
    <subcellularLocation>
        <location evidence="2">Plastid</location>
        <location evidence="2">Chloroplast thylakoid membrane</location>
        <topology evidence="2">Peripheral membrane protein</topology>
        <orientation evidence="2">Stromal side</orientation>
    </subcellularLocation>
</comment>
<keyword evidence="7" id="KW-0521">NADP</keyword>
<organism evidence="16 17">
    <name type="scientific">Adiantum capillus-veneris</name>
    <name type="common">Maidenhair fern</name>
    <dbReference type="NCBI Taxonomy" id="13818"/>
    <lineage>
        <taxon>Eukaryota</taxon>
        <taxon>Viridiplantae</taxon>
        <taxon>Streptophyta</taxon>
        <taxon>Embryophyta</taxon>
        <taxon>Tracheophyta</taxon>
        <taxon>Polypodiopsida</taxon>
        <taxon>Polypodiidae</taxon>
        <taxon>Polypodiales</taxon>
        <taxon>Pteridineae</taxon>
        <taxon>Pteridaceae</taxon>
        <taxon>Vittarioideae</taxon>
        <taxon>Adiantum</taxon>
    </lineage>
</organism>
<dbReference type="EMBL" id="JABFUD020000013">
    <property type="protein sequence ID" value="KAI5071289.1"/>
    <property type="molecule type" value="Genomic_DNA"/>
</dbReference>
<evidence type="ECO:0000256" key="4">
    <source>
        <dbReference type="ARBA" id="ARBA00011851"/>
    </source>
</evidence>
<keyword evidence="17" id="KW-1185">Reference proteome</keyword>
<dbReference type="PANTHER" id="PTHR36900:SF1">
    <property type="entry name" value="NAD(P)H-QUINONE OXIDOREDUCTASE SUBUNIT M, CHLOROPLASTIC"/>
    <property type="match status" value="1"/>
</dbReference>
<evidence type="ECO:0000256" key="10">
    <source>
        <dbReference type="ARBA" id="ARBA00023027"/>
    </source>
</evidence>
<keyword evidence="6" id="KW-0874">Quinone</keyword>
<reference evidence="16" key="1">
    <citation type="submission" date="2021-01" db="EMBL/GenBank/DDBJ databases">
        <title>Adiantum capillus-veneris genome.</title>
        <authorList>
            <person name="Fang Y."/>
            <person name="Liao Q."/>
        </authorList>
    </citation>
    <scope>NUCLEOTIDE SEQUENCE</scope>
    <source>
        <strain evidence="16">H3</strain>
        <tissue evidence="16">Leaf</tissue>
    </source>
</reference>
<keyword evidence="10" id="KW-0520">NAD</keyword>
<evidence type="ECO:0000256" key="3">
    <source>
        <dbReference type="ARBA" id="ARBA00009484"/>
    </source>
</evidence>
<dbReference type="OrthoDB" id="2013483at2759"/>
<evidence type="ECO:0000256" key="14">
    <source>
        <dbReference type="ARBA" id="ARBA00047726"/>
    </source>
</evidence>
<keyword evidence="9" id="KW-1278">Translocase</keyword>
<gene>
    <name evidence="16" type="ORF">GOP47_0013540</name>
</gene>
<dbReference type="Pfam" id="PF10664">
    <property type="entry name" value="NdhM"/>
    <property type="match status" value="1"/>
</dbReference>
<comment type="function">
    <text evidence="1">NDH shuttles electrons from NAD(P)H:plastoquinone, via FMN and iron-sulfur (Fe-S) centers, to quinones in the photosynthetic chain and possibly in a chloroplast respiratory chain. The immediate electron acceptor for the enzyme in this species is believed to be plastoquinone. Couples the redox reaction to proton translocation, and thus conserves the redox energy in a proton gradient.</text>
</comment>
<comment type="catalytic activity">
    <reaction evidence="14">
        <text>a plastoquinone + NADPH + (n+1) H(+)(in) = a plastoquinol + NADP(+) + n H(+)(out)</text>
        <dbReference type="Rhea" id="RHEA:42612"/>
        <dbReference type="Rhea" id="RHEA-COMP:9561"/>
        <dbReference type="Rhea" id="RHEA-COMP:9562"/>
        <dbReference type="ChEBI" id="CHEBI:15378"/>
        <dbReference type="ChEBI" id="CHEBI:17757"/>
        <dbReference type="ChEBI" id="CHEBI:57783"/>
        <dbReference type="ChEBI" id="CHEBI:58349"/>
        <dbReference type="ChEBI" id="CHEBI:62192"/>
    </reaction>
</comment>
<evidence type="ECO:0000256" key="9">
    <source>
        <dbReference type="ARBA" id="ARBA00022967"/>
    </source>
</evidence>
<dbReference type="PANTHER" id="PTHR36900">
    <property type="entry name" value="NAD(P)H-QUINONE OXIDOREDUCTASE SUBUNIT M, CHLOROPLASTIC"/>
    <property type="match status" value="1"/>
</dbReference>
<comment type="caution">
    <text evidence="16">The sequence shown here is derived from an EMBL/GenBank/DDBJ whole genome shotgun (WGS) entry which is preliminary data.</text>
</comment>
<dbReference type="Proteomes" id="UP000886520">
    <property type="component" value="Chromosome 13"/>
</dbReference>
<dbReference type="GO" id="GO:0009535">
    <property type="term" value="C:chloroplast thylakoid membrane"/>
    <property type="evidence" value="ECO:0007669"/>
    <property type="project" value="UniProtKB-SubCell"/>
</dbReference>
<evidence type="ECO:0000256" key="7">
    <source>
        <dbReference type="ARBA" id="ARBA00022857"/>
    </source>
</evidence>
<evidence type="ECO:0000313" key="16">
    <source>
        <dbReference type="EMBL" id="KAI5071289.1"/>
    </source>
</evidence>
<dbReference type="GO" id="GO:0016655">
    <property type="term" value="F:oxidoreductase activity, acting on NAD(P)H, quinone or similar compound as acceptor"/>
    <property type="evidence" value="ECO:0007669"/>
    <property type="project" value="InterPro"/>
</dbReference>
<evidence type="ECO:0000256" key="15">
    <source>
        <dbReference type="ARBA" id="ARBA00048026"/>
    </source>
</evidence>